<evidence type="ECO:0000313" key="3">
    <source>
        <dbReference type="EMBL" id="MFD0871622.1"/>
    </source>
</evidence>
<keyword evidence="1" id="KW-0472">Membrane</keyword>
<feature type="transmembrane region" description="Helical" evidence="1">
    <location>
        <begin position="131"/>
        <end position="151"/>
    </location>
</feature>
<keyword evidence="4" id="KW-1185">Reference proteome</keyword>
<dbReference type="InterPro" id="IPR032834">
    <property type="entry name" value="NatK-like_C"/>
</dbReference>
<dbReference type="PANTHER" id="PTHR40448:SF1">
    <property type="entry name" value="TWO-COMPONENT SENSOR HISTIDINE KINASE"/>
    <property type="match status" value="1"/>
</dbReference>
<feature type="transmembrane region" description="Helical" evidence="1">
    <location>
        <begin position="31"/>
        <end position="49"/>
    </location>
</feature>
<keyword evidence="1" id="KW-0812">Transmembrane</keyword>
<sequence length="391" mass="44742">MELSTAWIIILFFLLLYMRTKDAVASLLFGLLNYVNFLFALQISHIVWAEILNIRNPAAEQVFLFVFIGIVAYLIGNLFSGRTKRDGPEAKQVFSLRQRIFISFGNMCMIMGGIYLSLLFYRGTSGMQDKILHTLLLAVYIAVIVVSHRLYTYTFRKEMEKRQLEQELGQLEKYAASLEHVLQDMRTFKHDYANILSTLQGFMEEEKFPELKRYFYDEVCAYSEKLLQMNTRLSLLGHIQLAPLKGIVSSKMLRAMAEQIDVFIDITEDVHEVEMTPLDLCRIMGILLDNAIEAALETPQPKVELGIVSKKGATLFIVKNSCSEQTPPIYKMFEYGFSTKGDNRGIGLSSVRELLDRKYPDAMLNTELDTAARTFMQQLVVKNVHSGNRNS</sequence>
<keyword evidence="3" id="KW-0808">Transferase</keyword>
<evidence type="ECO:0000259" key="2">
    <source>
        <dbReference type="Pfam" id="PF14501"/>
    </source>
</evidence>
<feature type="transmembrane region" description="Helical" evidence="1">
    <location>
        <begin position="61"/>
        <end position="79"/>
    </location>
</feature>
<feature type="transmembrane region" description="Helical" evidence="1">
    <location>
        <begin position="100"/>
        <end position="119"/>
    </location>
</feature>
<dbReference type="Gene3D" id="3.30.565.10">
    <property type="entry name" value="Histidine kinase-like ATPase, C-terminal domain"/>
    <property type="match status" value="1"/>
</dbReference>
<dbReference type="PANTHER" id="PTHR40448">
    <property type="entry name" value="TWO-COMPONENT SENSOR HISTIDINE KINASE"/>
    <property type="match status" value="1"/>
</dbReference>
<name>A0ABW3DGI6_9BACL</name>
<evidence type="ECO:0000313" key="4">
    <source>
        <dbReference type="Proteomes" id="UP001597120"/>
    </source>
</evidence>
<dbReference type="EMBL" id="JBHTIU010000085">
    <property type="protein sequence ID" value="MFD0871622.1"/>
    <property type="molecule type" value="Genomic_DNA"/>
</dbReference>
<evidence type="ECO:0000256" key="1">
    <source>
        <dbReference type="SAM" id="Phobius"/>
    </source>
</evidence>
<organism evidence="3 4">
    <name type="scientific">Paenibacillus residui</name>
    <dbReference type="NCBI Taxonomy" id="629724"/>
    <lineage>
        <taxon>Bacteria</taxon>
        <taxon>Bacillati</taxon>
        <taxon>Bacillota</taxon>
        <taxon>Bacilli</taxon>
        <taxon>Bacillales</taxon>
        <taxon>Paenibacillaceae</taxon>
        <taxon>Paenibacillus</taxon>
    </lineage>
</organism>
<keyword evidence="3" id="KW-0418">Kinase</keyword>
<dbReference type="InterPro" id="IPR036890">
    <property type="entry name" value="HATPase_C_sf"/>
</dbReference>
<accession>A0ABW3DGI6</accession>
<protein>
    <submittedName>
        <fullName evidence="3">Sensor histidine kinase</fullName>
        <ecNumber evidence="3">2.7.13.3</ecNumber>
    </submittedName>
</protein>
<dbReference type="CDD" id="cd16935">
    <property type="entry name" value="HATPase_AgrC-ComD-like"/>
    <property type="match status" value="1"/>
</dbReference>
<dbReference type="EC" id="2.7.13.3" evidence="3"/>
<dbReference type="Pfam" id="PF14501">
    <property type="entry name" value="HATPase_c_5"/>
    <property type="match status" value="1"/>
</dbReference>
<proteinExistence type="predicted"/>
<comment type="caution">
    <text evidence="3">The sequence shown here is derived from an EMBL/GenBank/DDBJ whole genome shotgun (WGS) entry which is preliminary data.</text>
</comment>
<dbReference type="RefSeq" id="WP_379290777.1">
    <property type="nucleotide sequence ID" value="NZ_JBHTIU010000085.1"/>
</dbReference>
<feature type="domain" description="Sensor histidine kinase NatK-like C-terminal" evidence="2">
    <location>
        <begin position="275"/>
        <end position="380"/>
    </location>
</feature>
<dbReference type="Proteomes" id="UP001597120">
    <property type="component" value="Unassembled WGS sequence"/>
</dbReference>
<keyword evidence="1" id="KW-1133">Transmembrane helix</keyword>
<dbReference type="SUPFAM" id="SSF55874">
    <property type="entry name" value="ATPase domain of HSP90 chaperone/DNA topoisomerase II/histidine kinase"/>
    <property type="match status" value="1"/>
</dbReference>
<dbReference type="GO" id="GO:0004673">
    <property type="term" value="F:protein histidine kinase activity"/>
    <property type="evidence" value="ECO:0007669"/>
    <property type="project" value="UniProtKB-EC"/>
</dbReference>
<gene>
    <name evidence="3" type="ORF">ACFQ03_21000</name>
</gene>
<reference evidence="4" key="1">
    <citation type="journal article" date="2019" name="Int. J. Syst. Evol. Microbiol.">
        <title>The Global Catalogue of Microorganisms (GCM) 10K type strain sequencing project: providing services to taxonomists for standard genome sequencing and annotation.</title>
        <authorList>
            <consortium name="The Broad Institute Genomics Platform"/>
            <consortium name="The Broad Institute Genome Sequencing Center for Infectious Disease"/>
            <person name="Wu L."/>
            <person name="Ma J."/>
        </authorList>
    </citation>
    <scope>NUCLEOTIDE SEQUENCE [LARGE SCALE GENOMIC DNA]</scope>
    <source>
        <strain evidence="4">CCUG 57263</strain>
    </source>
</reference>
<feature type="transmembrane region" description="Helical" evidence="1">
    <location>
        <begin position="6"/>
        <end position="24"/>
    </location>
</feature>